<dbReference type="GeneID" id="54299578"/>
<feature type="compositionally biased region" description="Polar residues" evidence="1">
    <location>
        <begin position="25"/>
        <end position="36"/>
    </location>
</feature>
<evidence type="ECO:0000313" key="2">
    <source>
        <dbReference type="EMBL" id="KAF2141963.1"/>
    </source>
</evidence>
<protein>
    <submittedName>
        <fullName evidence="2">Uncharacterized protein</fullName>
    </submittedName>
</protein>
<dbReference type="Proteomes" id="UP000799438">
    <property type="component" value="Unassembled WGS sequence"/>
</dbReference>
<feature type="compositionally biased region" description="Acidic residues" evidence="1">
    <location>
        <begin position="65"/>
        <end position="90"/>
    </location>
</feature>
<feature type="compositionally biased region" description="Low complexity" evidence="1">
    <location>
        <begin position="122"/>
        <end position="137"/>
    </location>
</feature>
<accession>A0A6A6BF08</accession>
<sequence length="387" mass="41577">MSNLDSPASPGRPRASSAAIRPETPRSSHGYASSVNEYPDEHGDHSFAGGGGGNAGNELGNLADELADADEDEYEYEGDEGDEIITDADLADPTHANTNANAQGSHGEHVSSPDTAATPRGSLLMSPKSTSTLSPPSRARKHHRRNQSKYDGSDYGDDSDFDSEGISPGLEKRMAEVESLARRGMEENGSANDAVVMRLTEQLKDLGSQAGVESGATRLITAHTALTTHLTHQTRLLTSLTSSLLSPLSMPPSPEDIDTLLPLLTDTLTHLPTAPPTPLHALATLTHQTHDLLQSLSYLADSLHMGRQTSNVAQRRLKVVREALGEWRRESELREEGVRWIERGGWQQRLEGREAAKACSDVVGGFEEVCAGWRQRLVAVGGEEVAA</sequence>
<gene>
    <name evidence="2" type="ORF">K452DRAFT_297992</name>
</gene>
<feature type="compositionally biased region" description="Low complexity" evidence="1">
    <location>
        <begin position="1"/>
        <end position="22"/>
    </location>
</feature>
<dbReference type="EMBL" id="ML995485">
    <property type="protein sequence ID" value="KAF2141963.1"/>
    <property type="molecule type" value="Genomic_DNA"/>
</dbReference>
<keyword evidence="3" id="KW-1185">Reference proteome</keyword>
<evidence type="ECO:0000256" key="1">
    <source>
        <dbReference type="SAM" id="MobiDB-lite"/>
    </source>
</evidence>
<feature type="compositionally biased region" description="Acidic residues" evidence="1">
    <location>
        <begin position="154"/>
        <end position="163"/>
    </location>
</feature>
<dbReference type="AlphaFoldDB" id="A0A6A6BF08"/>
<dbReference type="OrthoDB" id="5427526at2759"/>
<feature type="compositionally biased region" description="Basic residues" evidence="1">
    <location>
        <begin position="138"/>
        <end position="147"/>
    </location>
</feature>
<organism evidence="2 3">
    <name type="scientific">Aplosporella prunicola CBS 121167</name>
    <dbReference type="NCBI Taxonomy" id="1176127"/>
    <lineage>
        <taxon>Eukaryota</taxon>
        <taxon>Fungi</taxon>
        <taxon>Dikarya</taxon>
        <taxon>Ascomycota</taxon>
        <taxon>Pezizomycotina</taxon>
        <taxon>Dothideomycetes</taxon>
        <taxon>Dothideomycetes incertae sedis</taxon>
        <taxon>Botryosphaeriales</taxon>
        <taxon>Aplosporellaceae</taxon>
        <taxon>Aplosporella</taxon>
    </lineage>
</organism>
<reference evidence="2" key="1">
    <citation type="journal article" date="2020" name="Stud. Mycol.">
        <title>101 Dothideomycetes genomes: a test case for predicting lifestyles and emergence of pathogens.</title>
        <authorList>
            <person name="Haridas S."/>
            <person name="Albert R."/>
            <person name="Binder M."/>
            <person name="Bloem J."/>
            <person name="Labutti K."/>
            <person name="Salamov A."/>
            <person name="Andreopoulos B."/>
            <person name="Baker S."/>
            <person name="Barry K."/>
            <person name="Bills G."/>
            <person name="Bluhm B."/>
            <person name="Cannon C."/>
            <person name="Castanera R."/>
            <person name="Culley D."/>
            <person name="Daum C."/>
            <person name="Ezra D."/>
            <person name="Gonzalez J."/>
            <person name="Henrissat B."/>
            <person name="Kuo A."/>
            <person name="Liang C."/>
            <person name="Lipzen A."/>
            <person name="Lutzoni F."/>
            <person name="Magnuson J."/>
            <person name="Mondo S."/>
            <person name="Nolan M."/>
            <person name="Ohm R."/>
            <person name="Pangilinan J."/>
            <person name="Park H.-J."/>
            <person name="Ramirez L."/>
            <person name="Alfaro M."/>
            <person name="Sun H."/>
            <person name="Tritt A."/>
            <person name="Yoshinaga Y."/>
            <person name="Zwiers L.-H."/>
            <person name="Turgeon B."/>
            <person name="Goodwin S."/>
            <person name="Spatafora J."/>
            <person name="Crous P."/>
            <person name="Grigoriev I."/>
        </authorList>
    </citation>
    <scope>NUCLEOTIDE SEQUENCE</scope>
    <source>
        <strain evidence="2">CBS 121167</strain>
    </source>
</reference>
<name>A0A6A6BF08_9PEZI</name>
<evidence type="ECO:0000313" key="3">
    <source>
        <dbReference type="Proteomes" id="UP000799438"/>
    </source>
</evidence>
<dbReference type="RefSeq" id="XP_033397675.1">
    <property type="nucleotide sequence ID" value="XM_033542081.1"/>
</dbReference>
<feature type="compositionally biased region" description="Polar residues" evidence="1">
    <location>
        <begin position="95"/>
        <end position="104"/>
    </location>
</feature>
<feature type="region of interest" description="Disordered" evidence="1">
    <location>
        <begin position="1"/>
        <end position="170"/>
    </location>
</feature>
<proteinExistence type="predicted"/>